<evidence type="ECO:0000256" key="10">
    <source>
        <dbReference type="ARBA" id="ARBA00023136"/>
    </source>
</evidence>
<evidence type="ECO:0000313" key="14">
    <source>
        <dbReference type="Proteomes" id="UP000580250"/>
    </source>
</evidence>
<dbReference type="EC" id="1.3.5.2" evidence="5"/>
<dbReference type="Pfam" id="PF01180">
    <property type="entry name" value="DHO_dh"/>
    <property type="match status" value="1"/>
</dbReference>
<organism evidence="13 14">
    <name type="scientific">Meloidogyne enterolobii</name>
    <name type="common">Root-knot nematode worm</name>
    <name type="synonym">Meloidogyne mayaguensis</name>
    <dbReference type="NCBI Taxonomy" id="390850"/>
    <lineage>
        <taxon>Eukaryota</taxon>
        <taxon>Metazoa</taxon>
        <taxon>Ecdysozoa</taxon>
        <taxon>Nematoda</taxon>
        <taxon>Chromadorea</taxon>
        <taxon>Rhabditida</taxon>
        <taxon>Tylenchina</taxon>
        <taxon>Tylenchomorpha</taxon>
        <taxon>Tylenchoidea</taxon>
        <taxon>Meloidogynidae</taxon>
        <taxon>Meloidogyninae</taxon>
        <taxon>Meloidogyne</taxon>
    </lineage>
</organism>
<dbReference type="SUPFAM" id="SSF51395">
    <property type="entry name" value="FMN-linked oxidoreductases"/>
    <property type="match status" value="1"/>
</dbReference>
<evidence type="ECO:0000256" key="1">
    <source>
        <dbReference type="ARBA" id="ARBA00001917"/>
    </source>
</evidence>
<dbReference type="Gene3D" id="3.20.20.70">
    <property type="entry name" value="Aldolase class I"/>
    <property type="match status" value="1"/>
</dbReference>
<reference evidence="13 14" key="1">
    <citation type="submission" date="2020-08" db="EMBL/GenBank/DDBJ databases">
        <authorList>
            <person name="Koutsovoulos G."/>
            <person name="Danchin GJ E."/>
        </authorList>
    </citation>
    <scope>NUCLEOTIDE SEQUENCE [LARGE SCALE GENOMIC DNA]</scope>
</reference>
<evidence type="ECO:0000256" key="7">
    <source>
        <dbReference type="ARBA" id="ARBA00022630"/>
    </source>
</evidence>
<comment type="caution">
    <text evidence="13">The sequence shown here is derived from an EMBL/GenBank/DDBJ whole genome shotgun (WGS) entry which is preliminary data.</text>
</comment>
<evidence type="ECO:0000256" key="6">
    <source>
        <dbReference type="ARBA" id="ARBA00017599"/>
    </source>
</evidence>
<dbReference type="UniPathway" id="UPA00070">
    <property type="reaction ID" value="UER00946"/>
</dbReference>
<dbReference type="GO" id="GO:0006207">
    <property type="term" value="P:'de novo' pyrimidine nucleobase biosynthetic process"/>
    <property type="evidence" value="ECO:0007669"/>
    <property type="project" value="InterPro"/>
</dbReference>
<dbReference type="PROSITE" id="PS00912">
    <property type="entry name" value="DHODEHASE_2"/>
    <property type="match status" value="1"/>
</dbReference>
<dbReference type="Proteomes" id="UP000580250">
    <property type="component" value="Unassembled WGS sequence"/>
</dbReference>
<dbReference type="GO" id="GO:0044205">
    <property type="term" value="P:'de novo' UMP biosynthetic process"/>
    <property type="evidence" value="ECO:0007669"/>
    <property type="project" value="UniProtKB-UniPathway"/>
</dbReference>
<gene>
    <name evidence="13" type="ORF">MENT_LOCUS17328</name>
</gene>
<dbReference type="NCBIfam" id="NF003645">
    <property type="entry name" value="PRK05286.1-2"/>
    <property type="match status" value="1"/>
</dbReference>
<dbReference type="PANTHER" id="PTHR48109">
    <property type="entry name" value="DIHYDROOROTATE DEHYDROGENASE (QUINONE), MITOCHONDRIAL-RELATED"/>
    <property type="match status" value="1"/>
</dbReference>
<dbReference type="GO" id="GO:0005743">
    <property type="term" value="C:mitochondrial inner membrane"/>
    <property type="evidence" value="ECO:0007669"/>
    <property type="project" value="TreeGrafter"/>
</dbReference>
<name>A0A6V7UVA1_MELEN</name>
<evidence type="ECO:0000256" key="3">
    <source>
        <dbReference type="ARBA" id="ARBA00005161"/>
    </source>
</evidence>
<dbReference type="InterPro" id="IPR001295">
    <property type="entry name" value="Dihydroorotate_DH_CS"/>
</dbReference>
<dbReference type="AlphaFoldDB" id="A0A6V7UVA1"/>
<evidence type="ECO:0000256" key="5">
    <source>
        <dbReference type="ARBA" id="ARBA00012791"/>
    </source>
</evidence>
<evidence type="ECO:0000256" key="4">
    <source>
        <dbReference type="ARBA" id="ARBA00005359"/>
    </source>
</evidence>
<comment type="cofactor">
    <cofactor evidence="1">
        <name>FMN</name>
        <dbReference type="ChEBI" id="CHEBI:58210"/>
    </cofactor>
</comment>
<evidence type="ECO:0000256" key="11">
    <source>
        <dbReference type="ARBA" id="ARBA00048639"/>
    </source>
</evidence>
<keyword evidence="7" id="KW-0285">Flavoprotein</keyword>
<dbReference type="InterPro" id="IPR050074">
    <property type="entry name" value="DHO_dehydrogenase"/>
</dbReference>
<dbReference type="PROSITE" id="PS51257">
    <property type="entry name" value="PROKAR_LIPOPROTEIN"/>
    <property type="match status" value="1"/>
</dbReference>
<dbReference type="OrthoDB" id="14784at2759"/>
<proteinExistence type="inferred from homology"/>
<keyword evidence="9" id="KW-0560">Oxidoreductase</keyword>
<keyword evidence="10" id="KW-0472">Membrane</keyword>
<evidence type="ECO:0000256" key="2">
    <source>
        <dbReference type="ARBA" id="ARBA00004370"/>
    </source>
</evidence>
<dbReference type="NCBIfam" id="NF003652">
    <property type="entry name" value="PRK05286.2-5"/>
    <property type="match status" value="1"/>
</dbReference>
<sequence length="404" mass="44274">MATRLYPRLPPGYMTRSTLTVFAGSSCLFCAFELLNGNELFYKKWVMPLVHRFFEPESAHQLGVFLASYGAFLGSRESLKNYKELKCSLFGKELDSPIGLAAGFDKDGKAIEGLRRSGFSFIEIGSVTPLPQPGNPKKRIFRFSDEEAVINCYGFNSEGVGAVAARLKNAYNSQSPVALGINLGKNKETLEAIHDFEIGIHHVSQYCDYLVINISSPNTPGLRLYQAKNELIKLLSDIKVSLERATNNEKRIPKLFIKISPDLNDAEMKQISEVCLNPLYGVNGLIVTNTTITRPESLSGISSKDLPNGGLSGPPLRELSTKCVAKMYRLTDGKIPIIGCGGVSSGADAYEKIRAGASGVQIYTALVYQGFPVVGRVKRELAELLKKDGFKNVKEAVGIDKKIF</sequence>
<comment type="subcellular location">
    <subcellularLocation>
        <location evidence="2">Membrane</location>
    </subcellularLocation>
</comment>
<dbReference type="PANTHER" id="PTHR48109:SF4">
    <property type="entry name" value="DIHYDROOROTATE DEHYDROGENASE (QUINONE), MITOCHONDRIAL"/>
    <property type="match status" value="1"/>
</dbReference>
<dbReference type="NCBIfam" id="TIGR01036">
    <property type="entry name" value="pyrD_sub2"/>
    <property type="match status" value="1"/>
</dbReference>
<dbReference type="GO" id="GO:0106430">
    <property type="term" value="F:dihydroorotate dehydrogenase (quinone) activity"/>
    <property type="evidence" value="ECO:0007669"/>
    <property type="project" value="UniProtKB-EC"/>
</dbReference>
<comment type="pathway">
    <text evidence="3">Pyrimidine metabolism; UMP biosynthesis via de novo pathway; orotate from (S)-dihydroorotate (quinone route): step 1/1.</text>
</comment>
<dbReference type="InterPro" id="IPR005719">
    <property type="entry name" value="Dihydroorotate_DH_2"/>
</dbReference>
<evidence type="ECO:0000256" key="8">
    <source>
        <dbReference type="ARBA" id="ARBA00022643"/>
    </source>
</evidence>
<dbReference type="InterPro" id="IPR013785">
    <property type="entry name" value="Aldolase_TIM"/>
</dbReference>
<feature type="domain" description="Dihydroorotate dehydrogenase catalytic" evidence="12">
    <location>
        <begin position="85"/>
        <end position="385"/>
    </location>
</feature>
<dbReference type="EMBL" id="CAJEWN010000112">
    <property type="protein sequence ID" value="CAD2165687.1"/>
    <property type="molecule type" value="Genomic_DNA"/>
</dbReference>
<dbReference type="InterPro" id="IPR005720">
    <property type="entry name" value="Dihydroorotate_DH_cat"/>
</dbReference>
<accession>A0A6V7UVA1</accession>
<protein>
    <recommendedName>
        <fullName evidence="6">Dihydroorotate dehydrogenase (quinone), mitochondrial</fullName>
        <ecNumber evidence="5">1.3.5.2</ecNumber>
    </recommendedName>
</protein>
<comment type="catalytic activity">
    <reaction evidence="11">
        <text>(S)-dihydroorotate + a quinone = orotate + a quinol</text>
        <dbReference type="Rhea" id="RHEA:30187"/>
        <dbReference type="ChEBI" id="CHEBI:24646"/>
        <dbReference type="ChEBI" id="CHEBI:30839"/>
        <dbReference type="ChEBI" id="CHEBI:30864"/>
        <dbReference type="ChEBI" id="CHEBI:132124"/>
        <dbReference type="EC" id="1.3.5.2"/>
    </reaction>
</comment>
<evidence type="ECO:0000259" key="12">
    <source>
        <dbReference type="Pfam" id="PF01180"/>
    </source>
</evidence>
<evidence type="ECO:0000256" key="9">
    <source>
        <dbReference type="ARBA" id="ARBA00023002"/>
    </source>
</evidence>
<keyword evidence="8" id="KW-0288">FMN</keyword>
<evidence type="ECO:0000313" key="13">
    <source>
        <dbReference type="EMBL" id="CAD2165687.1"/>
    </source>
</evidence>
<dbReference type="CDD" id="cd04738">
    <property type="entry name" value="DHOD_2_like"/>
    <property type="match status" value="1"/>
</dbReference>
<comment type="similarity">
    <text evidence="4">Belongs to the dihydroorotate dehydrogenase family. Type 2 subfamily.</text>
</comment>